<dbReference type="InterPro" id="IPR058625">
    <property type="entry name" value="MdtA-like_BSH"/>
</dbReference>
<dbReference type="PANTHER" id="PTHR30469:SF38">
    <property type="entry name" value="HLYD FAMILY SECRETION PROTEIN"/>
    <property type="match status" value="1"/>
</dbReference>
<dbReference type="Gene3D" id="2.40.420.20">
    <property type="match status" value="1"/>
</dbReference>
<evidence type="ECO:0000313" key="4">
    <source>
        <dbReference type="EMBL" id="OGF98000.1"/>
    </source>
</evidence>
<dbReference type="AlphaFoldDB" id="A0A1F5YCT9"/>
<dbReference type="Gene3D" id="2.40.30.170">
    <property type="match status" value="1"/>
</dbReference>
<evidence type="ECO:0000259" key="2">
    <source>
        <dbReference type="Pfam" id="PF25917"/>
    </source>
</evidence>
<comment type="similarity">
    <text evidence="1">Belongs to the membrane fusion protein (MFP) (TC 8.A.1) family.</text>
</comment>
<dbReference type="NCBIfam" id="TIGR01730">
    <property type="entry name" value="RND_mfp"/>
    <property type="match status" value="1"/>
</dbReference>
<comment type="caution">
    <text evidence="4">The sequence shown here is derived from an EMBL/GenBank/DDBJ whole genome shotgun (WGS) entry which is preliminary data.</text>
</comment>
<sequence length="414" mass="45650">MKTICIAREKLYLSEILAALILSCCVLLVSCGRESKAGTPDTPAADSATAVTADSTSKAANDSLAKADSVKKAEEQKREAAAVPVEVAVIERGEVHDFILQNSTVDTEEGVDVYSRQVGEVVKLNVEEGRRVARGTVLCSLEDDDYRLARDKSKVNYEKSQADNKRFKEMYEKQLVSTKEVEESGYNLEQARLDYERSELELQRTRITAPIAGVITSRLVKLGERVTADKALFRIVEMVDKITVIQVPEREISRLKSGQPAYLTTDNLPGRKFTGGIKRIAPAVDPASGTFKVTVGLKDPQGELRPGMFVAVHIITDTHPNALLIPKEALVYENGLAHVFIVEQDTVARRMRLEPGFSDENYMEALSNVKERDQIVIVGQNGLKDGSRVKVVSGLFKESEPLADKDLKTEKNAL</sequence>
<dbReference type="Gene3D" id="2.40.50.100">
    <property type="match status" value="1"/>
</dbReference>
<evidence type="ECO:0000256" key="1">
    <source>
        <dbReference type="ARBA" id="ARBA00009477"/>
    </source>
</evidence>
<feature type="domain" description="CusB-like beta-barrel" evidence="3">
    <location>
        <begin position="245"/>
        <end position="315"/>
    </location>
</feature>
<dbReference type="GO" id="GO:1990281">
    <property type="term" value="C:efflux pump complex"/>
    <property type="evidence" value="ECO:0007669"/>
    <property type="project" value="TreeGrafter"/>
</dbReference>
<evidence type="ECO:0000313" key="5">
    <source>
        <dbReference type="Proteomes" id="UP000176992"/>
    </source>
</evidence>
<dbReference type="PROSITE" id="PS51257">
    <property type="entry name" value="PROKAR_LIPOPROTEIN"/>
    <property type="match status" value="1"/>
</dbReference>
<dbReference type="GO" id="GO:0015562">
    <property type="term" value="F:efflux transmembrane transporter activity"/>
    <property type="evidence" value="ECO:0007669"/>
    <property type="project" value="TreeGrafter"/>
</dbReference>
<dbReference type="PANTHER" id="PTHR30469">
    <property type="entry name" value="MULTIDRUG RESISTANCE PROTEIN MDTA"/>
    <property type="match status" value="1"/>
</dbReference>
<gene>
    <name evidence="4" type="ORF">A2Z86_09060</name>
</gene>
<evidence type="ECO:0000259" key="3">
    <source>
        <dbReference type="Pfam" id="PF25954"/>
    </source>
</evidence>
<dbReference type="InterPro" id="IPR006143">
    <property type="entry name" value="RND_pump_MFP"/>
</dbReference>
<dbReference type="Pfam" id="PF25917">
    <property type="entry name" value="BSH_RND"/>
    <property type="match status" value="1"/>
</dbReference>
<dbReference type="EMBL" id="MFIV01000186">
    <property type="protein sequence ID" value="OGF98000.1"/>
    <property type="molecule type" value="Genomic_DNA"/>
</dbReference>
<feature type="domain" description="Multidrug resistance protein MdtA-like barrel-sandwich hybrid" evidence="2">
    <location>
        <begin position="111"/>
        <end position="236"/>
    </location>
</feature>
<name>A0A1F5YCT9_9BACT</name>
<reference evidence="4 5" key="1">
    <citation type="journal article" date="2016" name="Nat. Commun.">
        <title>Thousands of microbial genomes shed light on interconnected biogeochemical processes in an aquifer system.</title>
        <authorList>
            <person name="Anantharaman K."/>
            <person name="Brown C.T."/>
            <person name="Hug L.A."/>
            <person name="Sharon I."/>
            <person name="Castelle C.J."/>
            <person name="Probst A.J."/>
            <person name="Thomas B.C."/>
            <person name="Singh A."/>
            <person name="Wilkins M.J."/>
            <person name="Karaoz U."/>
            <person name="Brodie E.L."/>
            <person name="Williams K.H."/>
            <person name="Hubbard S.S."/>
            <person name="Banfield J.F."/>
        </authorList>
    </citation>
    <scope>NUCLEOTIDE SEQUENCE [LARGE SCALE GENOMIC DNA]</scope>
</reference>
<organism evidence="4 5">
    <name type="scientific">Candidatus Glassbacteria bacterium GWA2_58_10</name>
    <dbReference type="NCBI Taxonomy" id="1817865"/>
    <lineage>
        <taxon>Bacteria</taxon>
        <taxon>Candidatus Glassiibacteriota</taxon>
    </lineage>
</organism>
<dbReference type="FunFam" id="2.40.30.170:FF:000010">
    <property type="entry name" value="Efflux RND transporter periplasmic adaptor subunit"/>
    <property type="match status" value="1"/>
</dbReference>
<proteinExistence type="inferred from homology"/>
<dbReference type="SUPFAM" id="SSF111369">
    <property type="entry name" value="HlyD-like secretion proteins"/>
    <property type="match status" value="1"/>
</dbReference>
<accession>A0A1F5YCT9</accession>
<dbReference type="InterPro" id="IPR058792">
    <property type="entry name" value="Beta-barrel_RND_2"/>
</dbReference>
<dbReference type="Pfam" id="PF25954">
    <property type="entry name" value="Beta-barrel_RND_2"/>
    <property type="match status" value="1"/>
</dbReference>
<dbReference type="Proteomes" id="UP000176992">
    <property type="component" value="Unassembled WGS sequence"/>
</dbReference>
<protein>
    <submittedName>
        <fullName evidence="4">Uncharacterized protein</fullName>
    </submittedName>
</protein>